<dbReference type="InterPro" id="IPR037066">
    <property type="entry name" value="Plug_dom_sf"/>
</dbReference>
<feature type="domain" description="TonB-dependent receptor plug" evidence="12">
    <location>
        <begin position="55"/>
        <end position="172"/>
    </location>
</feature>
<keyword evidence="6 8" id="KW-0472">Membrane</keyword>
<evidence type="ECO:0000256" key="8">
    <source>
        <dbReference type="PROSITE-ProRule" id="PRU01360"/>
    </source>
</evidence>
<evidence type="ECO:0000256" key="3">
    <source>
        <dbReference type="ARBA" id="ARBA00022452"/>
    </source>
</evidence>
<name>A0ABV2BPZ0_9GAMM</name>
<keyword evidence="5 9" id="KW-0798">TonB box</keyword>
<keyword evidence="2 8" id="KW-0813">Transport</keyword>
<feature type="chain" id="PRO_5045610894" evidence="10">
    <location>
        <begin position="30"/>
        <end position="961"/>
    </location>
</feature>
<reference evidence="13 14" key="1">
    <citation type="submission" date="2024-06" db="EMBL/GenBank/DDBJ databases">
        <authorList>
            <person name="Li F."/>
        </authorList>
    </citation>
    <scope>NUCLEOTIDE SEQUENCE [LARGE SCALE GENOMIC DNA]</scope>
    <source>
        <strain evidence="13 14">GXAS 311</strain>
    </source>
</reference>
<keyword evidence="10" id="KW-0732">Signal</keyword>
<dbReference type="Pfam" id="PF00593">
    <property type="entry name" value="TonB_dep_Rec_b-barrel"/>
    <property type="match status" value="1"/>
</dbReference>
<sequence length="961" mass="106829">MLIKKIQVAGLKAAVIAVSLALTPTTVFAQDEEAKDESEGNKVVITGSRLKRNQMEGISPVTIISAEDMIAQGHATAYDVINSLSANSGFSSPESSSLGWSAGTQTVNLRGLGSNRSLVLLDFQRLPVTPKAYLGSDNVVNLGMIPIAAIERIEVVSTGASAIYGSDAMTGVVNVILKRDFDGSQINVSAGDTFEGDLHRFAIDGVKGWSGEGWNITVGASYTDTGGFTGNDRKEYDGIEDIPNPELYSARGLYSNDTEIWSWWHGQIRPTAEQCAMTDGQVLEPNGDYCGHERIGEMSMIQPRQVASVFATSTFELDNDISGRASFFYNQTKRQNTIYWSATPQDVEVWDIAYDANGNPDWDNSTWLNNLWYAKRINPENHNPDIEYEEEMFSFQFGLDGSFNDNWQWGLNTSFARNDSEEVYPVLTQNNWARLYLGFGNPGTPLESVDPSTRWIQYSNYEVFRMDASEMQDLYLPLFGHVGMYENPGDRAEQFFVDSKTLGRSENASISFDVSGEFGELAGGAIGVAAVVEFSQSEISLTNTPQEFADGLVNWFVGLATEGKRDHTGVGIEANLPFTDQLSVSLATRYDDYDDNSQTGSAQTYMLGLEYRPVDELLIRASYSTNFRAPDMHRLFGKRGTQFVGQVQDPWLAINDPANAEILQKINSGNYTDPSEISAANWDFSCVGCTTINSFEHGTGGDLSLEEEEGYTANVGVIYDVTDDWTVQLDIYEIEVQNRIISVSMTDYIDLEAGCRLGFDIYNPSRELDINSPECVSALDHVARDDDGQLAPVTSRAGHINQGFFRSRGLDFATRYRLETEEMGTFNFTFDYNYVDTYQTQYDDASPVIEWRNQDTGLLRNRGKLQTQWVYDAWNVSLSTMYYGSGFKWDGSGRSDALFLTNLYVGNQVTENMSLGLTLNNLTDEGLPKDETWNNFPFGNAGLYSAAIPGREYRVALQYNF</sequence>
<evidence type="ECO:0000313" key="14">
    <source>
        <dbReference type="Proteomes" id="UP001548189"/>
    </source>
</evidence>
<evidence type="ECO:0000259" key="12">
    <source>
        <dbReference type="Pfam" id="PF07715"/>
    </source>
</evidence>
<dbReference type="PROSITE" id="PS52016">
    <property type="entry name" value="TONB_DEPENDENT_REC_3"/>
    <property type="match status" value="1"/>
</dbReference>
<evidence type="ECO:0000256" key="7">
    <source>
        <dbReference type="ARBA" id="ARBA00023237"/>
    </source>
</evidence>
<evidence type="ECO:0000256" key="9">
    <source>
        <dbReference type="RuleBase" id="RU003357"/>
    </source>
</evidence>
<evidence type="ECO:0000256" key="6">
    <source>
        <dbReference type="ARBA" id="ARBA00023136"/>
    </source>
</evidence>
<keyword evidence="4 8" id="KW-0812">Transmembrane</keyword>
<evidence type="ECO:0000256" key="4">
    <source>
        <dbReference type="ARBA" id="ARBA00022692"/>
    </source>
</evidence>
<dbReference type="Gene3D" id="2.40.170.20">
    <property type="entry name" value="TonB-dependent receptor, beta-barrel domain"/>
    <property type="match status" value="1"/>
</dbReference>
<accession>A0ABV2BPZ0</accession>
<organism evidence="13 14">
    <name type="scientific">Aliikangiella maris</name>
    <dbReference type="NCBI Taxonomy" id="3162458"/>
    <lineage>
        <taxon>Bacteria</taxon>
        <taxon>Pseudomonadati</taxon>
        <taxon>Pseudomonadota</taxon>
        <taxon>Gammaproteobacteria</taxon>
        <taxon>Oceanospirillales</taxon>
        <taxon>Pleioneaceae</taxon>
        <taxon>Aliikangiella</taxon>
    </lineage>
</organism>
<evidence type="ECO:0000313" key="13">
    <source>
        <dbReference type="EMBL" id="MET1253985.1"/>
    </source>
</evidence>
<dbReference type="PANTHER" id="PTHR47234:SF1">
    <property type="entry name" value="TONB-DEPENDENT RECEPTOR"/>
    <property type="match status" value="1"/>
</dbReference>
<keyword evidence="14" id="KW-1185">Reference proteome</keyword>
<dbReference type="RefSeq" id="WP_353873536.1">
    <property type="nucleotide sequence ID" value="NZ_JBEVCJ010000002.1"/>
</dbReference>
<feature type="signal peptide" evidence="10">
    <location>
        <begin position="1"/>
        <end position="29"/>
    </location>
</feature>
<dbReference type="InterPro" id="IPR036942">
    <property type="entry name" value="Beta-barrel_TonB_sf"/>
</dbReference>
<keyword evidence="13" id="KW-0675">Receptor</keyword>
<gene>
    <name evidence="13" type="ORF">ABVT43_02485</name>
</gene>
<dbReference type="InterPro" id="IPR000531">
    <property type="entry name" value="Beta-barrel_TonB"/>
</dbReference>
<comment type="similarity">
    <text evidence="8 9">Belongs to the TonB-dependent receptor family.</text>
</comment>
<dbReference type="PANTHER" id="PTHR47234">
    <property type="match status" value="1"/>
</dbReference>
<dbReference type="EMBL" id="JBEVCJ010000002">
    <property type="protein sequence ID" value="MET1253985.1"/>
    <property type="molecule type" value="Genomic_DNA"/>
</dbReference>
<evidence type="ECO:0000256" key="1">
    <source>
        <dbReference type="ARBA" id="ARBA00004571"/>
    </source>
</evidence>
<evidence type="ECO:0000256" key="5">
    <source>
        <dbReference type="ARBA" id="ARBA00023077"/>
    </source>
</evidence>
<keyword evidence="7 8" id="KW-0998">Cell outer membrane</keyword>
<feature type="domain" description="TonB-dependent receptor-like beta-barrel" evidence="11">
    <location>
        <begin position="356"/>
        <end position="922"/>
    </location>
</feature>
<dbReference type="SUPFAM" id="SSF56935">
    <property type="entry name" value="Porins"/>
    <property type="match status" value="1"/>
</dbReference>
<dbReference type="Pfam" id="PF07715">
    <property type="entry name" value="Plug"/>
    <property type="match status" value="1"/>
</dbReference>
<dbReference type="Gene3D" id="2.170.130.10">
    <property type="entry name" value="TonB-dependent receptor, plug domain"/>
    <property type="match status" value="1"/>
</dbReference>
<protein>
    <submittedName>
        <fullName evidence="13">TonB-dependent receptor</fullName>
    </submittedName>
</protein>
<dbReference type="InterPro" id="IPR039426">
    <property type="entry name" value="TonB-dep_rcpt-like"/>
</dbReference>
<evidence type="ECO:0000256" key="10">
    <source>
        <dbReference type="SAM" id="SignalP"/>
    </source>
</evidence>
<comment type="subcellular location">
    <subcellularLocation>
        <location evidence="1 8">Cell outer membrane</location>
        <topology evidence="1 8">Multi-pass membrane protein</topology>
    </subcellularLocation>
</comment>
<evidence type="ECO:0000259" key="11">
    <source>
        <dbReference type="Pfam" id="PF00593"/>
    </source>
</evidence>
<evidence type="ECO:0000256" key="2">
    <source>
        <dbReference type="ARBA" id="ARBA00022448"/>
    </source>
</evidence>
<dbReference type="InterPro" id="IPR012910">
    <property type="entry name" value="Plug_dom"/>
</dbReference>
<keyword evidence="3 8" id="KW-1134">Transmembrane beta strand</keyword>
<comment type="caution">
    <text evidence="13">The sequence shown here is derived from an EMBL/GenBank/DDBJ whole genome shotgun (WGS) entry which is preliminary data.</text>
</comment>
<dbReference type="Proteomes" id="UP001548189">
    <property type="component" value="Unassembled WGS sequence"/>
</dbReference>
<proteinExistence type="inferred from homology"/>